<dbReference type="PANTHER" id="PTHR11076:SF34">
    <property type="entry name" value="PROTEIN UMUC"/>
    <property type="match status" value="1"/>
</dbReference>
<dbReference type="InterPro" id="IPR043502">
    <property type="entry name" value="DNA/RNA_pol_sf"/>
</dbReference>
<reference evidence="3 4" key="3">
    <citation type="submission" date="2015-03" db="EMBL/GenBank/DDBJ databases">
        <authorList>
            <consortium name="Pathogen Informatics"/>
            <person name="Murphy D."/>
        </authorList>
    </citation>
    <scope>NUCLEOTIDE SEQUENCE [LARGE SCALE GENOMIC DNA]</scope>
    <source>
        <strain evidence="4">type strain: CIP110230</strain>
        <strain evidence="3">Type strain: CIP110230</strain>
    </source>
</reference>
<dbReference type="SUPFAM" id="SSF56672">
    <property type="entry name" value="DNA/RNA polymerases"/>
    <property type="match status" value="1"/>
</dbReference>
<accession>A0A0T9RM43</accession>
<protein>
    <submittedName>
        <fullName evidence="2 3">UV protection and mutation protein</fullName>
    </submittedName>
</protein>
<dbReference type="GO" id="GO:0005829">
    <property type="term" value="C:cytosol"/>
    <property type="evidence" value="ECO:0007669"/>
    <property type="project" value="TreeGrafter"/>
</dbReference>
<keyword evidence="4" id="KW-1185">Reference proteome</keyword>
<dbReference type="Gene3D" id="3.40.1170.60">
    <property type="match status" value="1"/>
</dbReference>
<evidence type="ECO:0000313" key="2">
    <source>
        <dbReference type="EMBL" id="CNI68904.1"/>
    </source>
</evidence>
<reference evidence="5" key="1">
    <citation type="submission" date="2015-03" db="EMBL/GenBank/DDBJ databases">
        <authorList>
            <consortium name="Pathogen Informatics"/>
        </authorList>
    </citation>
    <scope>NUCLEOTIDE SEQUENCE [LARGE SCALE GENOMIC DNA]</scope>
    <source>
        <strain evidence="5">A125KOH2</strain>
    </source>
</reference>
<organism evidence="2 5">
    <name type="scientific">Yersinia pekkanenii</name>
    <dbReference type="NCBI Taxonomy" id="1288385"/>
    <lineage>
        <taxon>Bacteria</taxon>
        <taxon>Pseudomonadati</taxon>
        <taxon>Pseudomonadota</taxon>
        <taxon>Gammaproteobacteria</taxon>
        <taxon>Enterobacterales</taxon>
        <taxon>Yersiniaceae</taxon>
        <taxon>Yersinia</taxon>
    </lineage>
</organism>
<dbReference type="InterPro" id="IPR001126">
    <property type="entry name" value="UmuC"/>
</dbReference>
<evidence type="ECO:0000259" key="1">
    <source>
        <dbReference type="PROSITE" id="PS50173"/>
    </source>
</evidence>
<feature type="domain" description="UmuC" evidence="1">
    <location>
        <begin position="2"/>
        <end position="62"/>
    </location>
</feature>
<dbReference type="InterPro" id="IPR050116">
    <property type="entry name" value="DNA_polymerase-Y"/>
</dbReference>
<reference evidence="2" key="2">
    <citation type="submission" date="2015-03" db="EMBL/GenBank/DDBJ databases">
        <authorList>
            <person name="Murphy D."/>
        </authorList>
    </citation>
    <scope>NUCLEOTIDE SEQUENCE [LARGE SCALE GENOMIC DNA]</scope>
    <source>
        <strain evidence="2">A125KOH2</strain>
    </source>
</reference>
<dbReference type="PROSITE" id="PS50173">
    <property type="entry name" value="UMUC"/>
    <property type="match status" value="1"/>
</dbReference>
<name>A0A0T9RM43_9GAMM</name>
<dbReference type="GO" id="GO:0003887">
    <property type="term" value="F:DNA-directed DNA polymerase activity"/>
    <property type="evidence" value="ECO:0007669"/>
    <property type="project" value="TreeGrafter"/>
</dbReference>
<dbReference type="Pfam" id="PF00817">
    <property type="entry name" value="IMS"/>
    <property type="match status" value="1"/>
</dbReference>
<dbReference type="GO" id="GO:0009432">
    <property type="term" value="P:SOS response"/>
    <property type="evidence" value="ECO:0007669"/>
    <property type="project" value="TreeGrafter"/>
</dbReference>
<evidence type="ECO:0000313" key="4">
    <source>
        <dbReference type="Proteomes" id="UP000044625"/>
    </source>
</evidence>
<dbReference type="GO" id="GO:0006281">
    <property type="term" value="P:DNA repair"/>
    <property type="evidence" value="ECO:0007669"/>
    <property type="project" value="InterPro"/>
</dbReference>
<dbReference type="PANTHER" id="PTHR11076">
    <property type="entry name" value="DNA REPAIR POLYMERASE UMUC / TRANSFERASE FAMILY MEMBER"/>
    <property type="match status" value="1"/>
</dbReference>
<dbReference type="EMBL" id="CQAZ01000102">
    <property type="protein sequence ID" value="CNI68904.1"/>
    <property type="molecule type" value="Genomic_DNA"/>
</dbReference>
<proteinExistence type="predicted"/>
<sequence>MYLLCDVNSMYAACEQLFRPDLKGKPVICLSNNDGAIVATNKEAKKLGIKRGVPYFQMKSLI</sequence>
<dbReference type="EMBL" id="CWJL01000073">
    <property type="protein sequence ID" value="CRY69605.1"/>
    <property type="molecule type" value="Genomic_DNA"/>
</dbReference>
<dbReference type="GO" id="GO:0042276">
    <property type="term" value="P:error-prone translesion synthesis"/>
    <property type="evidence" value="ECO:0007669"/>
    <property type="project" value="TreeGrafter"/>
</dbReference>
<gene>
    <name evidence="2" type="primary">umuC_2</name>
    <name evidence="2" type="ORF">ERS008529_04682</name>
    <name evidence="3" type="ORF">ERS137968_04757</name>
</gene>
<dbReference type="STRING" id="1288385.ERS137968_04757"/>
<dbReference type="Proteomes" id="UP000044625">
    <property type="component" value="Unassembled WGS sequence"/>
</dbReference>
<evidence type="ECO:0000313" key="3">
    <source>
        <dbReference type="EMBL" id="CRY69605.1"/>
    </source>
</evidence>
<dbReference type="Proteomes" id="UP000045840">
    <property type="component" value="Unassembled WGS sequence"/>
</dbReference>
<evidence type="ECO:0000313" key="5">
    <source>
        <dbReference type="Proteomes" id="UP000045840"/>
    </source>
</evidence>
<dbReference type="AlphaFoldDB" id="A0A0T9RM43"/>